<dbReference type="PANTHER" id="PTHR10000:SF8">
    <property type="entry name" value="HAD SUPERFAMILY HYDROLASE-LIKE, TYPE 3"/>
    <property type="match status" value="1"/>
</dbReference>
<dbReference type="SUPFAM" id="SSF56784">
    <property type="entry name" value="HAD-like"/>
    <property type="match status" value="1"/>
</dbReference>
<dbReference type="SFLD" id="SFLDS00003">
    <property type="entry name" value="Haloacid_Dehalogenase"/>
    <property type="match status" value="1"/>
</dbReference>
<dbReference type="SFLD" id="SFLDG01140">
    <property type="entry name" value="C2.B:_Phosphomannomutase_and_P"/>
    <property type="match status" value="1"/>
</dbReference>
<dbReference type="Gene3D" id="3.40.50.1000">
    <property type="entry name" value="HAD superfamily/HAD-like"/>
    <property type="match status" value="1"/>
</dbReference>
<accession>A0A9N8DK91</accession>
<name>A0A9N8DK91_9STRA</name>
<dbReference type="EMBL" id="CAICTM010000131">
    <property type="protein sequence ID" value="CAB9502259.1"/>
    <property type="molecule type" value="Genomic_DNA"/>
</dbReference>
<protein>
    <submittedName>
        <fullName evidence="2">Sugar phosphatase YidA</fullName>
    </submittedName>
</protein>
<dbReference type="InterPro" id="IPR036412">
    <property type="entry name" value="HAD-like_sf"/>
</dbReference>
<reference evidence="2" key="1">
    <citation type="submission" date="2020-06" db="EMBL/GenBank/DDBJ databases">
        <authorList>
            <consortium name="Plant Systems Biology data submission"/>
        </authorList>
    </citation>
    <scope>NUCLEOTIDE SEQUENCE</scope>
    <source>
        <strain evidence="2">D6</strain>
    </source>
</reference>
<keyword evidence="3" id="KW-1185">Reference proteome</keyword>
<dbReference type="GO" id="GO:0016791">
    <property type="term" value="F:phosphatase activity"/>
    <property type="evidence" value="ECO:0007669"/>
    <property type="project" value="TreeGrafter"/>
</dbReference>
<evidence type="ECO:0000313" key="2">
    <source>
        <dbReference type="EMBL" id="CAB9502259.1"/>
    </source>
</evidence>
<gene>
    <name evidence="2" type="ORF">SEMRO_132_G062460.1</name>
</gene>
<evidence type="ECO:0000313" key="3">
    <source>
        <dbReference type="Proteomes" id="UP001153069"/>
    </source>
</evidence>
<dbReference type="InterPro" id="IPR023214">
    <property type="entry name" value="HAD_sf"/>
</dbReference>
<organism evidence="2 3">
    <name type="scientific">Seminavis robusta</name>
    <dbReference type="NCBI Taxonomy" id="568900"/>
    <lineage>
        <taxon>Eukaryota</taxon>
        <taxon>Sar</taxon>
        <taxon>Stramenopiles</taxon>
        <taxon>Ochrophyta</taxon>
        <taxon>Bacillariophyta</taxon>
        <taxon>Bacillariophyceae</taxon>
        <taxon>Bacillariophycidae</taxon>
        <taxon>Naviculales</taxon>
        <taxon>Naviculaceae</taxon>
        <taxon>Seminavis</taxon>
    </lineage>
</organism>
<sequence length="345" mass="38564">MTTDTSHIPSVAHDTTSSIKTTEMPIPQKYRMVALDLDGTLLNSEHKLTDETAEYLRYLDQQGFMVSIATGRAISTVYETIKALNIPKPIPVVCSNGAEGFMCMVVERPDGKRKVVKEPLFSIPVPMHVAQRAVELAKQLGLVTQYYVGEHIYANPVERHHHTLTQLYRELTGSKTIYVTDDFARAMQKGPPSKELVLCRTKEQDRMMLEFAMELTKEEYLFNGKTVTMVRGNLGWFMEVLGPDVCKGNGLIKMCSGLGVDIAECVAFGDGDNDLEFLQFAGKGFAMKNARDCVKEIADEVIEYTNNEGGVMKTLKALEEQGSLIFTTIPKAERIAEKRRSEYSV</sequence>
<comment type="caution">
    <text evidence="2">The sequence shown here is derived from an EMBL/GenBank/DDBJ whole genome shotgun (WGS) entry which is preliminary data.</text>
</comment>
<dbReference type="GO" id="GO:0000287">
    <property type="term" value="F:magnesium ion binding"/>
    <property type="evidence" value="ECO:0007669"/>
    <property type="project" value="TreeGrafter"/>
</dbReference>
<proteinExistence type="predicted"/>
<dbReference type="PROSITE" id="PS01229">
    <property type="entry name" value="COF_2"/>
    <property type="match status" value="1"/>
</dbReference>
<dbReference type="NCBIfam" id="TIGR01484">
    <property type="entry name" value="HAD-SF-IIB"/>
    <property type="match status" value="1"/>
</dbReference>
<dbReference type="InterPro" id="IPR006379">
    <property type="entry name" value="HAD-SF_hydro_IIB"/>
</dbReference>
<dbReference type="Pfam" id="PF08282">
    <property type="entry name" value="Hydrolase_3"/>
    <property type="match status" value="1"/>
</dbReference>
<evidence type="ECO:0000256" key="1">
    <source>
        <dbReference type="SAM" id="MobiDB-lite"/>
    </source>
</evidence>
<dbReference type="AlphaFoldDB" id="A0A9N8DK91"/>
<dbReference type="Gene3D" id="3.30.1240.10">
    <property type="match status" value="1"/>
</dbReference>
<feature type="region of interest" description="Disordered" evidence="1">
    <location>
        <begin position="1"/>
        <end position="20"/>
    </location>
</feature>
<dbReference type="PANTHER" id="PTHR10000">
    <property type="entry name" value="PHOSPHOSERINE PHOSPHATASE"/>
    <property type="match status" value="1"/>
</dbReference>
<dbReference type="Proteomes" id="UP001153069">
    <property type="component" value="Unassembled WGS sequence"/>
</dbReference>
<dbReference type="GO" id="GO:0005829">
    <property type="term" value="C:cytosol"/>
    <property type="evidence" value="ECO:0007669"/>
    <property type="project" value="TreeGrafter"/>
</dbReference>
<dbReference type="OrthoDB" id="27226at2759"/>